<dbReference type="CDD" id="cd06558">
    <property type="entry name" value="crotonase-like"/>
    <property type="match status" value="1"/>
</dbReference>
<keyword evidence="1" id="KW-0456">Lyase</keyword>
<gene>
    <name evidence="1" type="ORF">Bxe_A2749</name>
</gene>
<dbReference type="EMBL" id="CP000270">
    <property type="protein sequence ID" value="ABE30215.1"/>
    <property type="molecule type" value="Genomic_DNA"/>
</dbReference>
<dbReference type="PANTHER" id="PTHR11941">
    <property type="entry name" value="ENOYL-COA HYDRATASE-RELATED"/>
    <property type="match status" value="1"/>
</dbReference>
<dbReference type="Pfam" id="PF00378">
    <property type="entry name" value="ECH_1"/>
    <property type="match status" value="1"/>
</dbReference>
<evidence type="ECO:0000313" key="2">
    <source>
        <dbReference type="Proteomes" id="UP000001817"/>
    </source>
</evidence>
<dbReference type="Gene3D" id="3.90.226.10">
    <property type="entry name" value="2-enoyl-CoA Hydratase, Chain A, domain 1"/>
    <property type="match status" value="1"/>
</dbReference>
<dbReference type="AlphaFoldDB" id="Q140M4"/>
<dbReference type="InterPro" id="IPR029045">
    <property type="entry name" value="ClpP/crotonase-like_dom_sf"/>
</dbReference>
<dbReference type="EC" id="4.2.1.17" evidence="1"/>
<dbReference type="STRING" id="266265.Bxe_A2749"/>
<dbReference type="RefSeq" id="WP_011487914.1">
    <property type="nucleotide sequence ID" value="NC_007951.1"/>
</dbReference>
<dbReference type="GO" id="GO:0006635">
    <property type="term" value="P:fatty acid beta-oxidation"/>
    <property type="evidence" value="ECO:0007669"/>
    <property type="project" value="TreeGrafter"/>
</dbReference>
<reference evidence="1 2" key="1">
    <citation type="journal article" date="2006" name="Proc. Natl. Acad. Sci. U.S.A.">
        <title>Burkholderia xenovorans LB400 harbors a multi-replicon, 9.73-Mbp genome shaped for versatility.</title>
        <authorList>
            <person name="Chain P.S."/>
            <person name="Denef V.J."/>
            <person name="Konstantinidis K.T."/>
            <person name="Vergez L.M."/>
            <person name="Agullo L."/>
            <person name="Reyes V.L."/>
            <person name="Hauser L."/>
            <person name="Cordova M."/>
            <person name="Gomez L."/>
            <person name="Gonzalez M."/>
            <person name="Land M."/>
            <person name="Lao V."/>
            <person name="Larimer F."/>
            <person name="LiPuma J.J."/>
            <person name="Mahenthiralingam E."/>
            <person name="Malfatti S.A."/>
            <person name="Marx C.J."/>
            <person name="Parnell J.J."/>
            <person name="Ramette A."/>
            <person name="Richardson P."/>
            <person name="Seeger M."/>
            <person name="Smith D."/>
            <person name="Spilker T."/>
            <person name="Sul W.J."/>
            <person name="Tsoi T.V."/>
            <person name="Ulrich L.E."/>
            <person name="Zhulin I.B."/>
            <person name="Tiedje J.M."/>
        </authorList>
    </citation>
    <scope>NUCLEOTIDE SEQUENCE [LARGE SCALE GENOMIC DNA]</scope>
    <source>
        <strain evidence="1 2">LB400</strain>
    </source>
</reference>
<name>Q140M4_PARXL</name>
<dbReference type="SUPFAM" id="SSF52096">
    <property type="entry name" value="ClpP/crotonase"/>
    <property type="match status" value="1"/>
</dbReference>
<keyword evidence="2" id="KW-1185">Reference proteome</keyword>
<dbReference type="KEGG" id="bxe:Bxe_A2749"/>
<proteinExistence type="predicted"/>
<dbReference type="PATRIC" id="fig|266265.5.peg.1745"/>
<dbReference type="Proteomes" id="UP000001817">
    <property type="component" value="Chromosome 1"/>
</dbReference>
<dbReference type="InterPro" id="IPR001753">
    <property type="entry name" value="Enoyl-CoA_hydra/iso"/>
</dbReference>
<sequence length="262" mass="28280">MSEPSVVAVSRAGTVGVIELARPEKFNCLSLAVFAAISAAVDAFETPESGVRSIMICAQGKNFCTGADLDEVLSLRQEIGDMRRFISTAHQTMKRLSTSSLPVVAACQGLSLAGGFELMLACDIAIAARDARFGDQHAQYGLLPGFGASQRIPRLIGLRRSMDLFFSARWLDAQTAQQWGLVNRVVEAGELRQAALDYCEELATRSRIGLATMKRLAREGLEGSLEAGLKLEEAVVPGGLLEDDVSEGLAAFQERRSPRFRS</sequence>
<dbReference type="eggNOG" id="COG1024">
    <property type="taxonomic scope" value="Bacteria"/>
</dbReference>
<dbReference type="KEGG" id="bxb:DR64_432"/>
<dbReference type="PANTHER" id="PTHR11941:SF54">
    <property type="entry name" value="ENOYL-COA HYDRATASE, MITOCHONDRIAL"/>
    <property type="match status" value="1"/>
</dbReference>
<accession>Q140M4</accession>
<organism evidence="1 2">
    <name type="scientific">Paraburkholderia xenovorans (strain LB400)</name>
    <dbReference type="NCBI Taxonomy" id="266265"/>
    <lineage>
        <taxon>Bacteria</taxon>
        <taxon>Pseudomonadati</taxon>
        <taxon>Pseudomonadota</taxon>
        <taxon>Betaproteobacteria</taxon>
        <taxon>Burkholderiales</taxon>
        <taxon>Burkholderiaceae</taxon>
        <taxon>Paraburkholderia</taxon>
    </lineage>
</organism>
<dbReference type="OrthoDB" id="8524220at2"/>
<dbReference type="GO" id="GO:0004300">
    <property type="term" value="F:enoyl-CoA hydratase activity"/>
    <property type="evidence" value="ECO:0007669"/>
    <property type="project" value="UniProtKB-EC"/>
</dbReference>
<protein>
    <submittedName>
        <fullName evidence="1">Short chain enoyl-CoA hydratase</fullName>
        <ecNumber evidence="1">4.2.1.17</ecNumber>
    </submittedName>
</protein>
<evidence type="ECO:0000313" key="1">
    <source>
        <dbReference type="EMBL" id="ABE30215.1"/>
    </source>
</evidence>